<protein>
    <submittedName>
        <fullName evidence="1">Uncharacterized protein</fullName>
    </submittedName>
</protein>
<accession>A0A9P8Q8G6</accession>
<sequence>MESVLNGPDDGTVLVSWDELQVLDGVPVRLSNGSAHLNSILPLTNTNHTVLVPNNNQRVVGRDLPLGCLVGDTLHDQRLSGESFDVLGVQPGQQGETLGDDGVLSGGGFLLNDGARWDVNLGLLQLVSEVDV</sequence>
<evidence type="ECO:0000313" key="1">
    <source>
        <dbReference type="EMBL" id="KAH3686213.1"/>
    </source>
</evidence>
<organism evidence="1 2">
    <name type="scientific">Wickerhamomyces pijperi</name>
    <name type="common">Yeast</name>
    <name type="synonym">Pichia pijperi</name>
    <dbReference type="NCBI Taxonomy" id="599730"/>
    <lineage>
        <taxon>Eukaryota</taxon>
        <taxon>Fungi</taxon>
        <taxon>Dikarya</taxon>
        <taxon>Ascomycota</taxon>
        <taxon>Saccharomycotina</taxon>
        <taxon>Saccharomycetes</taxon>
        <taxon>Phaffomycetales</taxon>
        <taxon>Wickerhamomycetaceae</taxon>
        <taxon>Wickerhamomyces</taxon>
    </lineage>
</organism>
<keyword evidence="2" id="KW-1185">Reference proteome</keyword>
<name>A0A9P8Q8G6_WICPI</name>
<gene>
    <name evidence="1" type="ORF">WICPIJ_002813</name>
</gene>
<dbReference type="AlphaFoldDB" id="A0A9P8Q8G6"/>
<reference evidence="1" key="2">
    <citation type="submission" date="2021-01" db="EMBL/GenBank/DDBJ databases">
        <authorList>
            <person name="Schikora-Tamarit M.A."/>
        </authorList>
    </citation>
    <scope>NUCLEOTIDE SEQUENCE</scope>
    <source>
        <strain evidence="1">CBS2887</strain>
    </source>
</reference>
<proteinExistence type="predicted"/>
<comment type="caution">
    <text evidence="1">The sequence shown here is derived from an EMBL/GenBank/DDBJ whole genome shotgun (WGS) entry which is preliminary data.</text>
</comment>
<dbReference type="Proteomes" id="UP000774326">
    <property type="component" value="Unassembled WGS sequence"/>
</dbReference>
<dbReference type="EMBL" id="JAEUBG010001551">
    <property type="protein sequence ID" value="KAH3686213.1"/>
    <property type="molecule type" value="Genomic_DNA"/>
</dbReference>
<reference evidence="1" key="1">
    <citation type="journal article" date="2021" name="Open Biol.">
        <title>Shared evolutionary footprints suggest mitochondrial oxidative damage underlies multiple complex I losses in fungi.</title>
        <authorList>
            <person name="Schikora-Tamarit M.A."/>
            <person name="Marcet-Houben M."/>
            <person name="Nosek J."/>
            <person name="Gabaldon T."/>
        </authorList>
    </citation>
    <scope>NUCLEOTIDE SEQUENCE</scope>
    <source>
        <strain evidence="1">CBS2887</strain>
    </source>
</reference>
<evidence type="ECO:0000313" key="2">
    <source>
        <dbReference type="Proteomes" id="UP000774326"/>
    </source>
</evidence>